<dbReference type="Pfam" id="PF13975">
    <property type="entry name" value="gag-asp_proteas"/>
    <property type="match status" value="1"/>
</dbReference>
<dbReference type="InterPro" id="IPR036388">
    <property type="entry name" value="WH-like_DNA-bd_sf"/>
</dbReference>
<protein>
    <recommendedName>
        <fullName evidence="8">CCHC-type domain-containing protein</fullName>
    </recommendedName>
</protein>
<dbReference type="STRING" id="133381.A0A2T9Y2L4"/>
<keyword evidence="4" id="KW-0804">Transcription</keyword>
<dbReference type="GO" id="GO:0005654">
    <property type="term" value="C:nucleoplasm"/>
    <property type="evidence" value="ECO:0007669"/>
    <property type="project" value="UniProtKB-ARBA"/>
</dbReference>
<keyword evidence="3" id="KW-0240">DNA-directed RNA polymerase</keyword>
<dbReference type="SUPFAM" id="SSF50630">
    <property type="entry name" value="Acid proteases"/>
    <property type="match status" value="1"/>
</dbReference>
<dbReference type="InterPro" id="IPR007832">
    <property type="entry name" value="RNA_pol_Rpc34"/>
</dbReference>
<evidence type="ECO:0000313" key="6">
    <source>
        <dbReference type="EMBL" id="PVU86580.1"/>
    </source>
</evidence>
<comment type="subcellular location">
    <subcellularLocation>
        <location evidence="1">Nucleus</location>
    </subcellularLocation>
</comment>
<accession>A0A2T9Y2L4</accession>
<evidence type="ECO:0000256" key="5">
    <source>
        <dbReference type="ARBA" id="ARBA00023242"/>
    </source>
</evidence>
<sequence length="636" mass="72668">LFSISTFKYRKTNKIYKDSMTNELTPQEQMFYTLSCKNENREMPDLKVDEIAQIVNRLTQLGMLEIFQQGNAYLYRGINEKEVELMNSLDPEELLVYKQIAASGDQGIWVRSIKQQTNLHQQIVTKYLKLLEAKLLIKSVRSIKNPTKKLYMLRDISPSVDISGGPWFTDQELDVDFIDQLSRQTIRFIASKSLSQSNLKAVHQASFLGYPTAIQIKRFITENRISNIDLSIADINALLDMLVYDEKIERSALTQIPCGNCPVQEVAEEWKERLKSIRDTKTQTVSEAQTLNSSRKTLPTDPEVEELTQLIKSLTLILQKKVVRKDPNELKCFTCGKRRHISKFCRDRLSDSTADGIKAKEDNIQSPKSASQVIGNKRIRIEDLIEQQESRSIKELSSRLGLEKEKKSKKKQQLRIRYSTLAEKVLDSNANLTIREVLRTILRLYKEIDQTMRKEPGLRKNTLYAEIENEIKSKTADMEPIYIIFEINERNIPTLVDTGATYSLISRELAKELNITEYTLTKPVSVQSVQGDIITIKKGGFLTVRIEEEIEVCLPVLILAECAVPLLLGIGACKTLGMRIDLKKDEVSLSANNKKIKVPIYQKEALSAIKQPLKKILKVNSDQEDSESEISEVEDL</sequence>
<comment type="caution">
    <text evidence="6">The sequence shown here is derived from an EMBL/GenBank/DDBJ whole genome shotgun (WGS) entry which is preliminary data.</text>
</comment>
<dbReference type="Proteomes" id="UP000245609">
    <property type="component" value="Unassembled WGS sequence"/>
</dbReference>
<dbReference type="AlphaFoldDB" id="A0A2T9Y2L4"/>
<dbReference type="Gene3D" id="2.40.70.10">
    <property type="entry name" value="Acid Proteases"/>
    <property type="match status" value="1"/>
</dbReference>
<dbReference type="CDD" id="cd00303">
    <property type="entry name" value="retropepsin_like"/>
    <property type="match status" value="1"/>
</dbReference>
<evidence type="ECO:0000256" key="1">
    <source>
        <dbReference type="ARBA" id="ARBA00004123"/>
    </source>
</evidence>
<keyword evidence="7" id="KW-1185">Reference proteome</keyword>
<dbReference type="EMBL" id="MBFS01003454">
    <property type="protein sequence ID" value="PVU86580.1"/>
    <property type="molecule type" value="Genomic_DNA"/>
</dbReference>
<feature type="non-terminal residue" evidence="6">
    <location>
        <position position="1"/>
    </location>
</feature>
<reference evidence="6 7" key="1">
    <citation type="journal article" date="2018" name="MBio">
        <title>Comparative Genomics Reveals the Core Gene Toolbox for the Fungus-Insect Symbiosis.</title>
        <authorList>
            <person name="Wang Y."/>
            <person name="Stata M."/>
            <person name="Wang W."/>
            <person name="Stajich J.E."/>
            <person name="White M.M."/>
            <person name="Moncalvo J.M."/>
        </authorList>
    </citation>
    <scope>NUCLEOTIDE SEQUENCE [LARGE SCALE GENOMIC DNA]</scope>
    <source>
        <strain evidence="6 7">SC-DP-2</strain>
    </source>
</reference>
<dbReference type="PANTHER" id="PTHR12780">
    <property type="entry name" value="RNA POLYMERASE III DNA DIRECTED , 39KD SUBUNIT-RELATED"/>
    <property type="match status" value="1"/>
</dbReference>
<dbReference type="FunFam" id="1.10.10.10:FF:000116">
    <property type="entry name" value="DNA-directed RNA polymerase III subunit RPC6"/>
    <property type="match status" value="1"/>
</dbReference>
<dbReference type="SUPFAM" id="SSF46785">
    <property type="entry name" value="Winged helix' DNA-binding domain"/>
    <property type="match status" value="1"/>
</dbReference>
<organism evidence="6 7">
    <name type="scientific">Smittium megazygosporum</name>
    <dbReference type="NCBI Taxonomy" id="133381"/>
    <lineage>
        <taxon>Eukaryota</taxon>
        <taxon>Fungi</taxon>
        <taxon>Fungi incertae sedis</taxon>
        <taxon>Zoopagomycota</taxon>
        <taxon>Kickxellomycotina</taxon>
        <taxon>Harpellomycetes</taxon>
        <taxon>Harpellales</taxon>
        <taxon>Legeriomycetaceae</taxon>
        <taxon>Smittium</taxon>
    </lineage>
</organism>
<dbReference type="InterPro" id="IPR036390">
    <property type="entry name" value="WH_DNA-bd_sf"/>
</dbReference>
<dbReference type="Gene3D" id="1.10.10.10">
    <property type="entry name" value="Winged helix-like DNA-binding domain superfamily/Winged helix DNA-binding domain"/>
    <property type="match status" value="2"/>
</dbReference>
<dbReference type="InterPro" id="IPR016049">
    <property type="entry name" value="RNA_pol_Rpc34-like"/>
</dbReference>
<keyword evidence="5" id="KW-0539">Nucleus</keyword>
<proteinExistence type="inferred from homology"/>
<dbReference type="InterPro" id="IPR021109">
    <property type="entry name" value="Peptidase_aspartic_dom_sf"/>
</dbReference>
<name>A0A2T9Y2L4_9FUNG</name>
<evidence type="ECO:0000256" key="2">
    <source>
        <dbReference type="ARBA" id="ARBA00011038"/>
    </source>
</evidence>
<comment type="similarity">
    <text evidence="2">Belongs to the eukaryotic RPC34/RPC39 RNA polymerase subunit family.</text>
</comment>
<evidence type="ECO:0008006" key="8">
    <source>
        <dbReference type="Google" id="ProtNLM"/>
    </source>
</evidence>
<dbReference type="GO" id="GO:0005666">
    <property type="term" value="C:RNA polymerase III complex"/>
    <property type="evidence" value="ECO:0007669"/>
    <property type="project" value="InterPro"/>
</dbReference>
<evidence type="ECO:0000256" key="3">
    <source>
        <dbReference type="ARBA" id="ARBA00022478"/>
    </source>
</evidence>
<dbReference type="GO" id="GO:0005737">
    <property type="term" value="C:cytoplasm"/>
    <property type="evidence" value="ECO:0007669"/>
    <property type="project" value="UniProtKB-ARBA"/>
</dbReference>
<gene>
    <name evidence="6" type="ORF">BB560_006657</name>
</gene>
<dbReference type="GO" id="GO:0006383">
    <property type="term" value="P:transcription by RNA polymerase III"/>
    <property type="evidence" value="ECO:0007669"/>
    <property type="project" value="InterPro"/>
</dbReference>
<evidence type="ECO:0000313" key="7">
    <source>
        <dbReference type="Proteomes" id="UP000245609"/>
    </source>
</evidence>
<dbReference type="OrthoDB" id="613763at2759"/>
<dbReference type="Pfam" id="PF05158">
    <property type="entry name" value="RNA_pol_Rpc34"/>
    <property type="match status" value="1"/>
</dbReference>
<evidence type="ECO:0000256" key="4">
    <source>
        <dbReference type="ARBA" id="ARBA00023163"/>
    </source>
</evidence>